<dbReference type="GO" id="GO:0055085">
    <property type="term" value="P:transmembrane transport"/>
    <property type="evidence" value="ECO:0007669"/>
    <property type="project" value="InterPro"/>
</dbReference>
<feature type="transmembrane region" description="Helical" evidence="7">
    <location>
        <begin position="185"/>
        <end position="208"/>
    </location>
</feature>
<dbReference type="AlphaFoldDB" id="A0A7M4DIL7"/>
<dbReference type="PANTHER" id="PTHR43163:SF6">
    <property type="entry name" value="DIPEPTIDE TRANSPORT SYSTEM PERMEASE PROTEIN DPPB-RELATED"/>
    <property type="match status" value="1"/>
</dbReference>
<comment type="similarity">
    <text evidence="7">Belongs to the binding-protein-dependent transport system permease family.</text>
</comment>
<proteinExistence type="inferred from homology"/>
<dbReference type="EMBL" id="CACRYJ010000027">
    <property type="protein sequence ID" value="VZO36827.1"/>
    <property type="molecule type" value="Genomic_DNA"/>
</dbReference>
<evidence type="ECO:0000256" key="8">
    <source>
        <dbReference type="SAM" id="MobiDB-lite"/>
    </source>
</evidence>
<dbReference type="SUPFAM" id="SSF161098">
    <property type="entry name" value="MetI-like"/>
    <property type="match status" value="1"/>
</dbReference>
<reference evidence="10 11" key="1">
    <citation type="submission" date="2019-11" db="EMBL/GenBank/DDBJ databases">
        <authorList>
            <person name="Criscuolo A."/>
        </authorList>
    </citation>
    <scope>NUCLEOTIDE SEQUENCE [LARGE SCALE GENOMIC DNA]</scope>
    <source>
        <strain evidence="10">CIP111667</strain>
    </source>
</reference>
<keyword evidence="3" id="KW-1003">Cell membrane</keyword>
<dbReference type="Gene3D" id="1.10.3720.10">
    <property type="entry name" value="MetI-like"/>
    <property type="match status" value="1"/>
</dbReference>
<sequence length="358" mass="38065">MTAEASLETGVPDGAPTPGAPRTRGGGAVGRATPPGRGGRVLALLTGYVPRRLGQALIVLWIAFTAAFVLLQAMPGDAIMIRFENPELGLSPEQIADIRASYGVDDPVLIQYLHTFAGFIRGDFGYSVQSGTPVRQLIAEAFPQTLVLAAAGFVLAVLLAFAIAFLSASARFAWIRTALRSVPSLFVSVPVFWLGIVLIQFFSFRLGWVAVINPGPVEGLILPVLTLAVPIAAPIAQILTRSIDEVYTQPFVRVVQAKGASPSWVLWRNVLKNATLPTLTMAGILFGELIGGAVVTETVFGRSGIGRITEQAVAHQDTPVLQAVVLLAATVFVLINLAVDLIYPKLDPRLARRIGGSR</sequence>
<evidence type="ECO:0000256" key="7">
    <source>
        <dbReference type="RuleBase" id="RU363032"/>
    </source>
</evidence>
<feature type="transmembrane region" description="Helical" evidence="7">
    <location>
        <begin position="146"/>
        <end position="173"/>
    </location>
</feature>
<dbReference type="RefSeq" id="WP_408636798.1">
    <property type="nucleotide sequence ID" value="NZ_CACRYJ010000027.1"/>
</dbReference>
<organism evidence="10 11">
    <name type="scientific">Occultella aeris</name>
    <dbReference type="NCBI Taxonomy" id="2761496"/>
    <lineage>
        <taxon>Bacteria</taxon>
        <taxon>Bacillati</taxon>
        <taxon>Actinomycetota</taxon>
        <taxon>Actinomycetes</taxon>
        <taxon>Micrococcales</taxon>
        <taxon>Ruaniaceae</taxon>
        <taxon>Occultella</taxon>
    </lineage>
</organism>
<dbReference type="PANTHER" id="PTHR43163">
    <property type="entry name" value="DIPEPTIDE TRANSPORT SYSTEM PERMEASE PROTEIN DPPB-RELATED"/>
    <property type="match status" value="1"/>
</dbReference>
<feature type="domain" description="ABC transmembrane type-1" evidence="9">
    <location>
        <begin position="142"/>
        <end position="343"/>
    </location>
</feature>
<accession>A0A7M4DIL7</accession>
<name>A0A7M4DIL7_9MICO</name>
<keyword evidence="6 7" id="KW-0472">Membrane</keyword>
<dbReference type="CDD" id="cd06261">
    <property type="entry name" value="TM_PBP2"/>
    <property type="match status" value="1"/>
</dbReference>
<evidence type="ECO:0000256" key="1">
    <source>
        <dbReference type="ARBA" id="ARBA00004651"/>
    </source>
</evidence>
<feature type="compositionally biased region" description="Low complexity" evidence="8">
    <location>
        <begin position="14"/>
        <end position="23"/>
    </location>
</feature>
<evidence type="ECO:0000259" key="9">
    <source>
        <dbReference type="PROSITE" id="PS50928"/>
    </source>
</evidence>
<evidence type="ECO:0000313" key="11">
    <source>
        <dbReference type="Proteomes" id="UP000419743"/>
    </source>
</evidence>
<dbReference type="Pfam" id="PF19300">
    <property type="entry name" value="BPD_transp_1_N"/>
    <property type="match status" value="1"/>
</dbReference>
<dbReference type="InterPro" id="IPR035906">
    <property type="entry name" value="MetI-like_sf"/>
</dbReference>
<protein>
    <submittedName>
        <fullName evidence="10">Glutathione transport system permease protein GsiC</fullName>
    </submittedName>
</protein>
<evidence type="ECO:0000313" key="10">
    <source>
        <dbReference type="EMBL" id="VZO36827.1"/>
    </source>
</evidence>
<dbReference type="Proteomes" id="UP000419743">
    <property type="component" value="Unassembled WGS sequence"/>
</dbReference>
<comment type="caution">
    <text evidence="10">The sequence shown here is derived from an EMBL/GenBank/DDBJ whole genome shotgun (WGS) entry which is preliminary data.</text>
</comment>
<dbReference type="PROSITE" id="PS50928">
    <property type="entry name" value="ABC_TM1"/>
    <property type="match status" value="1"/>
</dbReference>
<dbReference type="Pfam" id="PF00528">
    <property type="entry name" value="BPD_transp_1"/>
    <property type="match status" value="1"/>
</dbReference>
<evidence type="ECO:0000256" key="6">
    <source>
        <dbReference type="ARBA" id="ARBA00023136"/>
    </source>
</evidence>
<dbReference type="InterPro" id="IPR000515">
    <property type="entry name" value="MetI-like"/>
</dbReference>
<evidence type="ECO:0000256" key="3">
    <source>
        <dbReference type="ARBA" id="ARBA00022475"/>
    </source>
</evidence>
<feature type="transmembrane region" description="Helical" evidence="7">
    <location>
        <begin position="320"/>
        <end position="343"/>
    </location>
</feature>
<keyword evidence="2 7" id="KW-0813">Transport</keyword>
<keyword evidence="11" id="KW-1185">Reference proteome</keyword>
<feature type="transmembrane region" description="Helical" evidence="7">
    <location>
        <begin position="278"/>
        <end position="300"/>
    </location>
</feature>
<keyword evidence="5 7" id="KW-1133">Transmembrane helix</keyword>
<evidence type="ECO:0000256" key="4">
    <source>
        <dbReference type="ARBA" id="ARBA00022692"/>
    </source>
</evidence>
<dbReference type="GO" id="GO:0005886">
    <property type="term" value="C:plasma membrane"/>
    <property type="evidence" value="ECO:0007669"/>
    <property type="project" value="UniProtKB-SubCell"/>
</dbReference>
<keyword evidence="4 7" id="KW-0812">Transmembrane</keyword>
<feature type="transmembrane region" description="Helical" evidence="7">
    <location>
        <begin position="220"/>
        <end position="239"/>
    </location>
</feature>
<evidence type="ECO:0000256" key="5">
    <source>
        <dbReference type="ARBA" id="ARBA00022989"/>
    </source>
</evidence>
<gene>
    <name evidence="10" type="primary">gsiC_5</name>
    <name evidence="10" type="ORF">HALOF300_01970</name>
</gene>
<evidence type="ECO:0000256" key="2">
    <source>
        <dbReference type="ARBA" id="ARBA00022448"/>
    </source>
</evidence>
<feature type="transmembrane region" description="Helical" evidence="7">
    <location>
        <begin position="56"/>
        <end position="74"/>
    </location>
</feature>
<dbReference type="InterPro" id="IPR045621">
    <property type="entry name" value="BPD_transp_1_N"/>
</dbReference>
<feature type="region of interest" description="Disordered" evidence="8">
    <location>
        <begin position="1"/>
        <end position="34"/>
    </location>
</feature>
<comment type="subcellular location">
    <subcellularLocation>
        <location evidence="1 7">Cell membrane</location>
        <topology evidence="1 7">Multi-pass membrane protein</topology>
    </subcellularLocation>
</comment>